<dbReference type="AlphaFoldDB" id="A0A285NA14"/>
<sequence length="329" mass="37914">MKLLVTGGAGFIGSEFVRQAVEKGFETIVIDKLTYAGDLERLKSVEDKIRFYKADIINKEFVEHIFKTEKPDIVVHWAAESHVDRSILDASPFIETNVKGTQILLDVAKESDIRQFINIATDEVYGELGEKGQFYEDTSLVPNSPYSTTKAAADMLGRAYNRTYGLPVITVRPSNNYGWWQYPEKLIPVVILKALNEEPIPVYGTGQNIREWLFVSDCAEAVFEIIEKGKEGEIYNVGSGEERRNIDVVKAILSILGKSESLIEFVKDRPGHDFRYSLNTDKIKREIGWEAEIKFEEGLEKTVRWYLDNMDWVERKLKYLKDYWEKVYR</sequence>
<dbReference type="GO" id="GO:0009225">
    <property type="term" value="P:nucleotide-sugar metabolic process"/>
    <property type="evidence" value="ECO:0007669"/>
    <property type="project" value="InterPro"/>
</dbReference>
<evidence type="ECO:0000256" key="7">
    <source>
        <dbReference type="RuleBase" id="RU004473"/>
    </source>
</evidence>
<organism evidence="9 10">
    <name type="scientific">Persephonella hydrogeniphila</name>
    <dbReference type="NCBI Taxonomy" id="198703"/>
    <lineage>
        <taxon>Bacteria</taxon>
        <taxon>Pseudomonadati</taxon>
        <taxon>Aquificota</taxon>
        <taxon>Aquificia</taxon>
        <taxon>Aquificales</taxon>
        <taxon>Hydrogenothermaceae</taxon>
        <taxon>Persephonella</taxon>
    </lineage>
</organism>
<dbReference type="EC" id="4.2.1.46" evidence="4 7"/>
<evidence type="ECO:0000256" key="2">
    <source>
        <dbReference type="ARBA" id="ARBA00001911"/>
    </source>
</evidence>
<keyword evidence="6 7" id="KW-0456">Lyase</keyword>
<keyword evidence="5" id="KW-0520">NAD</keyword>
<dbReference type="PANTHER" id="PTHR43000">
    <property type="entry name" value="DTDP-D-GLUCOSE 4,6-DEHYDRATASE-RELATED"/>
    <property type="match status" value="1"/>
</dbReference>
<dbReference type="InterPro" id="IPR005888">
    <property type="entry name" value="dTDP_Gluc_deHydtase"/>
</dbReference>
<evidence type="ECO:0000256" key="4">
    <source>
        <dbReference type="ARBA" id="ARBA00011990"/>
    </source>
</evidence>
<dbReference type="EMBL" id="OBEI01000002">
    <property type="protein sequence ID" value="SNZ06148.1"/>
    <property type="molecule type" value="Genomic_DNA"/>
</dbReference>
<dbReference type="OrthoDB" id="9801029at2"/>
<dbReference type="Pfam" id="PF16363">
    <property type="entry name" value="GDP_Man_Dehyd"/>
    <property type="match status" value="1"/>
</dbReference>
<comment type="catalytic activity">
    <reaction evidence="1 7">
        <text>dTDP-alpha-D-glucose = dTDP-4-dehydro-6-deoxy-alpha-D-glucose + H2O</text>
        <dbReference type="Rhea" id="RHEA:17221"/>
        <dbReference type="ChEBI" id="CHEBI:15377"/>
        <dbReference type="ChEBI" id="CHEBI:57477"/>
        <dbReference type="ChEBI" id="CHEBI:57649"/>
        <dbReference type="EC" id="4.2.1.46"/>
    </reaction>
</comment>
<dbReference type="NCBIfam" id="TIGR01181">
    <property type="entry name" value="dTDP_gluc_dehyt"/>
    <property type="match status" value="1"/>
</dbReference>
<name>A0A285NA14_9AQUI</name>
<gene>
    <name evidence="9" type="ORF">SAMN06265182_0578</name>
</gene>
<dbReference type="GO" id="GO:0008460">
    <property type="term" value="F:dTDP-glucose 4,6-dehydratase activity"/>
    <property type="evidence" value="ECO:0007669"/>
    <property type="project" value="UniProtKB-EC"/>
</dbReference>
<evidence type="ECO:0000256" key="6">
    <source>
        <dbReference type="ARBA" id="ARBA00023239"/>
    </source>
</evidence>
<dbReference type="Gene3D" id="3.90.25.10">
    <property type="entry name" value="UDP-galactose 4-epimerase, domain 1"/>
    <property type="match status" value="1"/>
</dbReference>
<accession>A0A285NA14</accession>
<evidence type="ECO:0000313" key="10">
    <source>
        <dbReference type="Proteomes" id="UP000219036"/>
    </source>
</evidence>
<proteinExistence type="inferred from homology"/>
<dbReference type="InterPro" id="IPR036291">
    <property type="entry name" value="NAD(P)-bd_dom_sf"/>
</dbReference>
<evidence type="ECO:0000259" key="8">
    <source>
        <dbReference type="Pfam" id="PF16363"/>
    </source>
</evidence>
<comment type="similarity">
    <text evidence="3 7">Belongs to the NAD(P)-dependent epimerase/dehydratase family. dTDP-glucose dehydratase subfamily.</text>
</comment>
<dbReference type="Gene3D" id="3.40.50.720">
    <property type="entry name" value="NAD(P)-binding Rossmann-like Domain"/>
    <property type="match status" value="1"/>
</dbReference>
<evidence type="ECO:0000313" key="9">
    <source>
        <dbReference type="EMBL" id="SNZ06148.1"/>
    </source>
</evidence>
<protein>
    <recommendedName>
        <fullName evidence="4 7">dTDP-glucose 4,6-dehydratase</fullName>
        <ecNumber evidence="4 7">4.2.1.46</ecNumber>
    </recommendedName>
</protein>
<dbReference type="RefSeq" id="WP_096999768.1">
    <property type="nucleotide sequence ID" value="NZ_OBEI01000002.1"/>
</dbReference>
<dbReference type="SUPFAM" id="SSF51735">
    <property type="entry name" value="NAD(P)-binding Rossmann-fold domains"/>
    <property type="match status" value="1"/>
</dbReference>
<evidence type="ECO:0000256" key="3">
    <source>
        <dbReference type="ARBA" id="ARBA00008178"/>
    </source>
</evidence>
<feature type="domain" description="NAD(P)-binding" evidence="8">
    <location>
        <begin position="4"/>
        <end position="302"/>
    </location>
</feature>
<keyword evidence="10" id="KW-1185">Reference proteome</keyword>
<evidence type="ECO:0000256" key="1">
    <source>
        <dbReference type="ARBA" id="ARBA00001539"/>
    </source>
</evidence>
<evidence type="ECO:0000256" key="5">
    <source>
        <dbReference type="ARBA" id="ARBA00023027"/>
    </source>
</evidence>
<reference evidence="10" key="1">
    <citation type="submission" date="2017-09" db="EMBL/GenBank/DDBJ databases">
        <authorList>
            <person name="Varghese N."/>
            <person name="Submissions S."/>
        </authorList>
    </citation>
    <scope>NUCLEOTIDE SEQUENCE [LARGE SCALE GENOMIC DNA]</scope>
    <source>
        <strain evidence="10">DSM 15103</strain>
    </source>
</reference>
<dbReference type="Proteomes" id="UP000219036">
    <property type="component" value="Unassembled WGS sequence"/>
</dbReference>
<dbReference type="InterPro" id="IPR016040">
    <property type="entry name" value="NAD(P)-bd_dom"/>
</dbReference>
<comment type="cofactor">
    <cofactor evidence="2 7">
        <name>NAD(+)</name>
        <dbReference type="ChEBI" id="CHEBI:57540"/>
    </cofactor>
</comment>
<dbReference type="CDD" id="cd05246">
    <property type="entry name" value="dTDP_GD_SDR_e"/>
    <property type="match status" value="1"/>
</dbReference>